<dbReference type="Proteomes" id="UP000054097">
    <property type="component" value="Unassembled WGS sequence"/>
</dbReference>
<gene>
    <name evidence="3" type="ORF">M408DRAFT_22149</name>
</gene>
<feature type="region of interest" description="Disordered" evidence="1">
    <location>
        <begin position="762"/>
        <end position="1004"/>
    </location>
</feature>
<feature type="region of interest" description="Disordered" evidence="1">
    <location>
        <begin position="344"/>
        <end position="367"/>
    </location>
</feature>
<dbReference type="InterPro" id="IPR000904">
    <property type="entry name" value="Sec7_dom"/>
</dbReference>
<feature type="region of interest" description="Disordered" evidence="1">
    <location>
        <begin position="1051"/>
        <end position="1094"/>
    </location>
</feature>
<dbReference type="InterPro" id="IPR023394">
    <property type="entry name" value="Sec7_C_sf"/>
</dbReference>
<dbReference type="EMBL" id="KN824284">
    <property type="protein sequence ID" value="KIM30689.1"/>
    <property type="molecule type" value="Genomic_DNA"/>
</dbReference>
<feature type="compositionally biased region" description="Basic and acidic residues" evidence="1">
    <location>
        <begin position="896"/>
        <end position="907"/>
    </location>
</feature>
<dbReference type="PANTHER" id="PTHR10663:SF402">
    <property type="entry name" value="MIP16918P"/>
    <property type="match status" value="1"/>
</dbReference>
<dbReference type="Pfam" id="PF01369">
    <property type="entry name" value="Sec7"/>
    <property type="match status" value="1"/>
</dbReference>
<feature type="compositionally biased region" description="Basic and acidic residues" evidence="1">
    <location>
        <begin position="775"/>
        <end position="788"/>
    </location>
</feature>
<evidence type="ECO:0000313" key="4">
    <source>
        <dbReference type="Proteomes" id="UP000054097"/>
    </source>
</evidence>
<feature type="compositionally biased region" description="Polar residues" evidence="1">
    <location>
        <begin position="1397"/>
        <end position="1406"/>
    </location>
</feature>
<dbReference type="PANTHER" id="PTHR10663">
    <property type="entry name" value="GUANYL-NUCLEOTIDE EXCHANGE FACTOR"/>
    <property type="match status" value="1"/>
</dbReference>
<reference evidence="3 4" key="1">
    <citation type="submission" date="2014-04" db="EMBL/GenBank/DDBJ databases">
        <authorList>
            <consortium name="DOE Joint Genome Institute"/>
            <person name="Kuo A."/>
            <person name="Zuccaro A."/>
            <person name="Kohler A."/>
            <person name="Nagy L.G."/>
            <person name="Floudas D."/>
            <person name="Copeland A."/>
            <person name="Barry K.W."/>
            <person name="Cichocki N."/>
            <person name="Veneault-Fourrey C."/>
            <person name="LaButti K."/>
            <person name="Lindquist E.A."/>
            <person name="Lipzen A."/>
            <person name="Lundell T."/>
            <person name="Morin E."/>
            <person name="Murat C."/>
            <person name="Sun H."/>
            <person name="Tunlid A."/>
            <person name="Henrissat B."/>
            <person name="Grigoriev I.V."/>
            <person name="Hibbett D.S."/>
            <person name="Martin F."/>
            <person name="Nordberg H.P."/>
            <person name="Cantor M.N."/>
            <person name="Hua S.X."/>
        </authorList>
    </citation>
    <scope>NUCLEOTIDE SEQUENCE [LARGE SCALE GENOMIC DNA]</scope>
    <source>
        <strain evidence="3 4">MAFF 305830</strain>
    </source>
</reference>
<feature type="compositionally biased region" description="Polar residues" evidence="1">
    <location>
        <begin position="187"/>
        <end position="202"/>
    </location>
</feature>
<evidence type="ECO:0000313" key="3">
    <source>
        <dbReference type="EMBL" id="KIM30689.1"/>
    </source>
</evidence>
<feature type="compositionally biased region" description="Low complexity" evidence="1">
    <location>
        <begin position="1310"/>
        <end position="1323"/>
    </location>
</feature>
<feature type="compositionally biased region" description="Pro residues" evidence="1">
    <location>
        <begin position="1324"/>
        <end position="1338"/>
    </location>
</feature>
<feature type="compositionally biased region" description="Polar residues" evidence="1">
    <location>
        <begin position="436"/>
        <end position="458"/>
    </location>
</feature>
<feature type="compositionally biased region" description="Low complexity" evidence="1">
    <location>
        <begin position="48"/>
        <end position="70"/>
    </location>
</feature>
<dbReference type="Gene3D" id="1.10.1000.11">
    <property type="entry name" value="Arf Nucleotide-binding Site Opener,domain 2"/>
    <property type="match status" value="1"/>
</dbReference>
<feature type="compositionally biased region" description="Polar residues" evidence="1">
    <location>
        <begin position="607"/>
        <end position="625"/>
    </location>
</feature>
<keyword evidence="4" id="KW-1185">Reference proteome</keyword>
<feature type="region of interest" description="Disordered" evidence="1">
    <location>
        <begin position="222"/>
        <end position="242"/>
    </location>
</feature>
<feature type="compositionally biased region" description="Polar residues" evidence="1">
    <location>
        <begin position="1187"/>
        <end position="1205"/>
    </location>
</feature>
<feature type="compositionally biased region" description="Low complexity" evidence="1">
    <location>
        <begin position="139"/>
        <end position="150"/>
    </location>
</feature>
<feature type="region of interest" description="Disordered" evidence="1">
    <location>
        <begin position="187"/>
        <end position="208"/>
    </location>
</feature>
<feature type="region of interest" description="Disordered" evidence="1">
    <location>
        <begin position="87"/>
        <end position="153"/>
    </location>
</feature>
<dbReference type="InterPro" id="IPR035999">
    <property type="entry name" value="Sec7_dom_sf"/>
</dbReference>
<feature type="compositionally biased region" description="Low complexity" evidence="1">
    <location>
        <begin position="936"/>
        <end position="945"/>
    </location>
</feature>
<reference evidence="4" key="2">
    <citation type="submission" date="2015-01" db="EMBL/GenBank/DDBJ databases">
        <title>Evolutionary Origins and Diversification of the Mycorrhizal Mutualists.</title>
        <authorList>
            <consortium name="DOE Joint Genome Institute"/>
            <consortium name="Mycorrhizal Genomics Consortium"/>
            <person name="Kohler A."/>
            <person name="Kuo A."/>
            <person name="Nagy L.G."/>
            <person name="Floudas D."/>
            <person name="Copeland A."/>
            <person name="Barry K.W."/>
            <person name="Cichocki N."/>
            <person name="Veneault-Fourrey C."/>
            <person name="LaButti K."/>
            <person name="Lindquist E.A."/>
            <person name="Lipzen A."/>
            <person name="Lundell T."/>
            <person name="Morin E."/>
            <person name="Murat C."/>
            <person name="Riley R."/>
            <person name="Ohm R."/>
            <person name="Sun H."/>
            <person name="Tunlid A."/>
            <person name="Henrissat B."/>
            <person name="Grigoriev I.V."/>
            <person name="Hibbett D.S."/>
            <person name="Martin F."/>
        </authorList>
    </citation>
    <scope>NUCLEOTIDE SEQUENCE [LARGE SCALE GENOMIC DNA]</scope>
    <source>
        <strain evidence="4">MAFF 305830</strain>
    </source>
</reference>
<feature type="compositionally biased region" description="Basic and acidic residues" evidence="1">
    <location>
        <begin position="414"/>
        <end position="434"/>
    </location>
</feature>
<dbReference type="HOGENOM" id="CLU_001294_0_0_1"/>
<feature type="region of interest" description="Disordered" evidence="1">
    <location>
        <begin position="383"/>
        <end position="488"/>
    </location>
</feature>
<dbReference type="OrthoDB" id="430364at2759"/>
<feature type="compositionally biased region" description="Basic residues" evidence="1">
    <location>
        <begin position="391"/>
        <end position="400"/>
    </location>
</feature>
<feature type="compositionally biased region" description="Basic residues" evidence="1">
    <location>
        <begin position="119"/>
        <end position="129"/>
    </location>
</feature>
<feature type="region of interest" description="Disordered" evidence="1">
    <location>
        <begin position="593"/>
        <end position="666"/>
    </location>
</feature>
<feature type="compositionally biased region" description="Low complexity" evidence="1">
    <location>
        <begin position="1128"/>
        <end position="1147"/>
    </location>
</feature>
<feature type="compositionally biased region" description="Polar residues" evidence="1">
    <location>
        <begin position="946"/>
        <end position="977"/>
    </location>
</feature>
<dbReference type="GO" id="GO:0005085">
    <property type="term" value="F:guanyl-nucleotide exchange factor activity"/>
    <property type="evidence" value="ECO:0007669"/>
    <property type="project" value="InterPro"/>
</dbReference>
<accession>A0A0C3BEY9</accession>
<feature type="compositionally biased region" description="Pro residues" evidence="1">
    <location>
        <begin position="459"/>
        <end position="468"/>
    </location>
</feature>
<protein>
    <recommendedName>
        <fullName evidence="2">SEC7 domain-containing protein</fullName>
    </recommendedName>
</protein>
<feature type="compositionally biased region" description="Basic and acidic residues" evidence="1">
    <location>
        <begin position="1066"/>
        <end position="1079"/>
    </location>
</feature>
<feature type="region of interest" description="Disordered" evidence="1">
    <location>
        <begin position="683"/>
        <end position="730"/>
    </location>
</feature>
<dbReference type="SMART" id="SM00222">
    <property type="entry name" value="Sec7"/>
    <property type="match status" value="1"/>
</dbReference>
<feature type="domain" description="SEC7" evidence="2">
    <location>
        <begin position="1520"/>
        <end position="1706"/>
    </location>
</feature>
<feature type="region of interest" description="Disordered" evidence="1">
    <location>
        <begin position="20"/>
        <end position="70"/>
    </location>
</feature>
<organism evidence="3 4">
    <name type="scientific">Serendipita vermifera MAFF 305830</name>
    <dbReference type="NCBI Taxonomy" id="933852"/>
    <lineage>
        <taxon>Eukaryota</taxon>
        <taxon>Fungi</taxon>
        <taxon>Dikarya</taxon>
        <taxon>Basidiomycota</taxon>
        <taxon>Agaricomycotina</taxon>
        <taxon>Agaricomycetes</taxon>
        <taxon>Sebacinales</taxon>
        <taxon>Serendipitaceae</taxon>
        <taxon>Serendipita</taxon>
    </lineage>
</organism>
<sequence>MENNLKPAADVRAASVARLRRAASLPRMKDGRRPAVHGSDGDGSAGITPSVSTATTPFTTTGELPLLTTDTNEPNKEEELLQATHETATPIAQERPETDTQEHAGLMDGEPTIAPVLTRGRRRRSRSRGSRSGTPKLEIPPSSTTSIITPVQRPGTPAAAIAIGIAVTPERHSEELAQQGPIDILQSQQQRPDPSLNATPSPQRRDRTFLTPISPFQQSLFSTGQSAFSPNGTSGPPTLAELQSNYTAGGLSRSVSVGRAHALHKLTGGNLSPADSELFPPFVNSASTSPSAVKPSITAITETRNATNTPPPAGMIARSNTVAGGERGAARAAMLQKLRGRVGPVTPNATVVPLDGPSNPNQGIHDDVDETVVNPGTEEVLVMPEIVARENKRRRRRSKRTSSNAAGINSLTGMEDHDHHDHHSQFSSDERRFGSEGTSASGITTPASQFSPHQNSHPLPTPGSPPRHPLTRFTPSPRPSGHNSPALPLDGMVSLLANSSPRIGGLNGIANHPPQSETPRRIEELSDADLLKQEEKLARYHQGLNLLRAASGGSAGGANNIKVLIEEEDEPLPTPVMEPSHPDVPEAAARPSIDSYEPLEPPRRMQHMSNSPSLQSSTDGQSSPGFGSITGMGRVPIVMHQYGQDGQPTGFGRKGRVKAGGIDEEEYGDDSVPLVNLEPFPMSIILSPGKDQPSQYSEYDHEDQPAPNRDSQVVQGSRLAPAPRAWEPKSTASASWIVDSYFRDEDDNGESEDFLAFKALQQSSSAQQAVDDDHDSVPDVPPKDEWDHVLPQQPGFASRASPAPATNFQPDHSSAIPIPARPDTAPSSSLAVPIALTDDGRSSPLSGSDFPDKNSMSSGARGLGTGSGMRDTGASQDSYRMGYTASPLPEGDEDGSSERKNSGEKISHWAKVKQTFIGRRSRSNSLVRERGEKGESGISRESGSSQQMLSTGSHGPTSMVSNLAANNNGLPGTSPSGFHSAISIPRGVSPMPPPSPGDFAKYNDSKLMPFPGIYQLEEQRHNRKISEANAIPGEPSSAGQQASYQPLPMHLNPAALSAPLPPSTRHSPDEGSEHGDRTLQRNPSTGNLRQPDRAWPLSQEEYFESTATISRAGSTGSNVKKWLKVLQPGSGNNSLSPSPSPYHQQQSGYPGGTPSPGEKGTGPPPANLNRRPSAADIFLPHGGLQRRPSTPNLLQGLSRKSSLADTNAGGGLKSTPSKGSLRKAFGLFTHDSKDNNSVPEEESNARGPQPRLEPGVTMVASVQEAFGNAPLASLPEDTQKPPSSPPEEQRPPSPAPLSLPPPSTVPIPAPTTAAPVEPPRTTRTPPPVSRIRSPPPNASRPQSPLLRAQSPSILKKDSISRAQSPPIRAQSPGFELSRPPHLMSPGRSHSPFLVHSPSLTRSKSNNNYVPKTLSSAEIIASIDSLLNRNSSGSIDSKFKPLEDPPRKLLLVTPVLQVVSRDSVKDRTLFLFSDLLIIAKCMTSIEGGLVMDKSFVVKNVLELKRCLGPILSMGSQGLSGDRRSPFLQSFISDFPRDQARAVKKLCEAVGIKKDQPLFIADILYKTHELGRARLGDFLARRSSRDILHAFVDKFNFAGIRIDHALRIFLLSILLSDEAEPSSLENLLTGFAARWFAANGNIIAFDKECARKLVISIVLLNASHHMRHAHSEPPATAQAFFESVRSYDPRYSIKDDLLEDIYEAIRQERISAPKEMPGDARLSVTVTGATNPMHFIYRVKSDVVRVRIPAPDPNFRIHLLGSGLLFEPPTLHFANSSEATFRVTGTSLGTKAILYWRAGANAHLYSAMPLASEIVIERAFMRNTMRVEVKEPRQTNDNESLDSELESTYGSSKKVYVFSIEDPREYDHWAKVLKTRINRANGILEPERPPTAQGIFAPVLSVGGGVPPRIRRAAEMVAFEVLRESLIGSGTISSATSSPPESHIGKNTFSASFGQMFSQDSHERQAKGSNSSEIVRDGREIETLCVQNSLIPALISMLATTQRDSAADNSQVGNGIGRPQTPKAVNVVR</sequence>
<feature type="region of interest" description="Disordered" evidence="1">
    <location>
        <begin position="1128"/>
        <end position="1406"/>
    </location>
</feature>
<evidence type="ECO:0000256" key="1">
    <source>
        <dbReference type="SAM" id="MobiDB-lite"/>
    </source>
</evidence>
<dbReference type="GO" id="GO:0032012">
    <property type="term" value="P:regulation of ARF protein signal transduction"/>
    <property type="evidence" value="ECO:0007669"/>
    <property type="project" value="InterPro"/>
</dbReference>
<dbReference type="PROSITE" id="PS50190">
    <property type="entry name" value="SEC7"/>
    <property type="match status" value="1"/>
</dbReference>
<dbReference type="STRING" id="933852.A0A0C3BEY9"/>
<feature type="compositionally biased region" description="Pro residues" evidence="1">
    <location>
        <begin position="1291"/>
        <end position="1309"/>
    </location>
</feature>
<dbReference type="Gene3D" id="1.10.220.20">
    <property type="match status" value="1"/>
</dbReference>
<name>A0A0C3BEY9_SERVB</name>
<feature type="region of interest" description="Disordered" evidence="1">
    <location>
        <begin position="2004"/>
        <end position="2027"/>
    </location>
</feature>
<dbReference type="SUPFAM" id="SSF48425">
    <property type="entry name" value="Sec7 domain"/>
    <property type="match status" value="1"/>
</dbReference>
<proteinExistence type="predicted"/>
<evidence type="ECO:0000259" key="2">
    <source>
        <dbReference type="PROSITE" id="PS50190"/>
    </source>
</evidence>